<keyword evidence="5 9" id="KW-0175">Coiled coil</keyword>
<dbReference type="PANTHER" id="PTHR10970:SF2">
    <property type="entry name" value="CLUSTERIN-LIKE PROTEIN 1"/>
    <property type="match status" value="1"/>
</dbReference>
<dbReference type="SMART" id="SM00035">
    <property type="entry name" value="CLa"/>
    <property type="match status" value="1"/>
</dbReference>
<comment type="subcellular location">
    <subcellularLocation>
        <location evidence="1">Secreted</location>
    </subcellularLocation>
</comment>
<dbReference type="InterPro" id="IPR000753">
    <property type="entry name" value="Clusterin-like"/>
</dbReference>
<feature type="coiled-coil region" evidence="9">
    <location>
        <begin position="73"/>
        <end position="104"/>
    </location>
</feature>
<dbReference type="GO" id="GO:0005615">
    <property type="term" value="C:extracellular space"/>
    <property type="evidence" value="ECO:0007669"/>
    <property type="project" value="TreeGrafter"/>
</dbReference>
<feature type="domain" description="Clusterin N-terminal" evidence="11">
    <location>
        <begin position="26"/>
        <end position="237"/>
    </location>
</feature>
<sequence length="460" mass="52809">MELPLLMFIVYLLWLKDCHCAPTWKDKSAMGGNLKGFSEAEEIDGDGEVKKALIGIKQMKIMMERRGEEHTKLVKTLKKCKEEKQEALKLMNEVQEHLKKEESLCQVFLADSWDECRACLESNCMRFYGTCQPAWSSVKNTVEQFFRKIYQFLFPLQENGGSYVPVSQGLTEEDTQVSHMEHVFSQLTEDVTALFNRSVYIFRQMQREFDQGFQSYFMSDADVPEPYFFPALLEEPAKKADVGQSWAIPNVFQLLQNFSLSIYDSIREKITKTLCATEDLLKQDKDSNQGGPISKILPEQNRGLCGDLGQNLSGCFNFSKRCQKCQDYLSEDCPAVPELHIELNEALRLVNISNQQYDQIMQMTQYHLEGTTYLMEKMREQFGWVSELANQSSGAENVFNPIKVAPSVHEGNSSNQDASRLPAPHFTLRSPLDQGADDSNFTDYMAEKALQYFREHFKTL</sequence>
<accession>A0AAX6PJQ9</accession>
<dbReference type="Proteomes" id="UP000694906">
    <property type="component" value="Unplaced"/>
</dbReference>
<evidence type="ECO:0000313" key="13">
    <source>
        <dbReference type="Proteomes" id="UP000694906"/>
    </source>
</evidence>
<dbReference type="RefSeq" id="XP_004853362.1">
    <property type="nucleotide sequence ID" value="XM_004853305.3"/>
</dbReference>
<evidence type="ECO:0000256" key="10">
    <source>
        <dbReference type="SAM" id="SignalP"/>
    </source>
</evidence>
<dbReference type="KEGG" id="hgl:101711323"/>
<dbReference type="InterPro" id="IPR016015">
    <property type="entry name" value="Clusterin_C"/>
</dbReference>
<evidence type="ECO:0000313" key="14">
    <source>
        <dbReference type="RefSeq" id="XP_004853362.1"/>
    </source>
</evidence>
<evidence type="ECO:0000256" key="9">
    <source>
        <dbReference type="SAM" id="Coils"/>
    </source>
</evidence>
<dbReference type="PANTHER" id="PTHR10970">
    <property type="entry name" value="CLUSTERIN"/>
    <property type="match status" value="1"/>
</dbReference>
<dbReference type="GeneID" id="101711323"/>
<protein>
    <recommendedName>
        <fullName evidence="8">Clusterin</fullName>
    </recommendedName>
</protein>
<keyword evidence="4 10" id="KW-0732">Signal</keyword>
<name>A0AAX6PJQ9_HETGA</name>
<organism evidence="13 14">
    <name type="scientific">Heterocephalus glaber</name>
    <name type="common">Naked mole rat</name>
    <dbReference type="NCBI Taxonomy" id="10181"/>
    <lineage>
        <taxon>Eukaryota</taxon>
        <taxon>Metazoa</taxon>
        <taxon>Chordata</taxon>
        <taxon>Craniata</taxon>
        <taxon>Vertebrata</taxon>
        <taxon>Euteleostomi</taxon>
        <taxon>Mammalia</taxon>
        <taxon>Eutheria</taxon>
        <taxon>Euarchontoglires</taxon>
        <taxon>Glires</taxon>
        <taxon>Rodentia</taxon>
        <taxon>Hystricomorpha</taxon>
        <taxon>Bathyergidae</taxon>
        <taxon>Heterocephalus</taxon>
    </lineage>
</organism>
<evidence type="ECO:0000256" key="6">
    <source>
        <dbReference type="ARBA" id="ARBA00023157"/>
    </source>
</evidence>
<evidence type="ECO:0000256" key="7">
    <source>
        <dbReference type="ARBA" id="ARBA00023180"/>
    </source>
</evidence>
<gene>
    <name evidence="14" type="primary">Clul1</name>
</gene>
<keyword evidence="13" id="KW-1185">Reference proteome</keyword>
<keyword evidence="6" id="KW-1015">Disulfide bond</keyword>
<evidence type="ECO:0000256" key="4">
    <source>
        <dbReference type="ARBA" id="ARBA00022729"/>
    </source>
</evidence>
<keyword evidence="3" id="KW-0964">Secreted</keyword>
<dbReference type="SMART" id="SM00030">
    <property type="entry name" value="CLb"/>
    <property type="match status" value="1"/>
</dbReference>
<evidence type="ECO:0000256" key="1">
    <source>
        <dbReference type="ARBA" id="ARBA00004613"/>
    </source>
</evidence>
<reference evidence="14" key="1">
    <citation type="submission" date="2025-08" db="UniProtKB">
        <authorList>
            <consortium name="RefSeq"/>
        </authorList>
    </citation>
    <scope>IDENTIFICATION</scope>
</reference>
<dbReference type="CTD" id="27098"/>
<keyword evidence="7" id="KW-0325">Glycoprotein</keyword>
<dbReference type="GO" id="GO:0051787">
    <property type="term" value="F:misfolded protein binding"/>
    <property type="evidence" value="ECO:0007669"/>
    <property type="project" value="TreeGrafter"/>
</dbReference>
<evidence type="ECO:0000256" key="3">
    <source>
        <dbReference type="ARBA" id="ARBA00022525"/>
    </source>
</evidence>
<comment type="similarity">
    <text evidence="2 8">Belongs to the clusterin family.</text>
</comment>
<evidence type="ECO:0000256" key="8">
    <source>
        <dbReference type="RuleBase" id="RU000629"/>
    </source>
</evidence>
<proteinExistence type="inferred from homology"/>
<dbReference type="GO" id="GO:0005634">
    <property type="term" value="C:nucleus"/>
    <property type="evidence" value="ECO:0007669"/>
    <property type="project" value="TreeGrafter"/>
</dbReference>
<feature type="signal peptide" evidence="10">
    <location>
        <begin position="1"/>
        <end position="20"/>
    </location>
</feature>
<feature type="domain" description="Clusterin C-terminal" evidence="12">
    <location>
        <begin position="238"/>
        <end position="454"/>
    </location>
</feature>
<dbReference type="AlphaFoldDB" id="A0AAX6PJQ9"/>
<dbReference type="InterPro" id="IPR016014">
    <property type="entry name" value="Clusterin_N"/>
</dbReference>
<evidence type="ECO:0000259" key="11">
    <source>
        <dbReference type="SMART" id="SM00030"/>
    </source>
</evidence>
<feature type="chain" id="PRO_5043455742" description="Clusterin" evidence="10">
    <location>
        <begin position="21"/>
        <end position="460"/>
    </location>
</feature>
<evidence type="ECO:0000256" key="2">
    <source>
        <dbReference type="ARBA" id="ARBA00010069"/>
    </source>
</evidence>
<dbReference type="Pfam" id="PF01093">
    <property type="entry name" value="Clusterin"/>
    <property type="match status" value="1"/>
</dbReference>
<evidence type="ECO:0000259" key="12">
    <source>
        <dbReference type="SMART" id="SM00035"/>
    </source>
</evidence>
<evidence type="ECO:0000256" key="5">
    <source>
        <dbReference type="ARBA" id="ARBA00023054"/>
    </source>
</evidence>